<dbReference type="InterPro" id="IPR017907">
    <property type="entry name" value="Znf_RING_CS"/>
</dbReference>
<evidence type="ECO:0000259" key="8">
    <source>
        <dbReference type="PROSITE" id="PS51037"/>
    </source>
</evidence>
<evidence type="ECO:0000256" key="4">
    <source>
        <dbReference type="ARBA" id="ARBA00023242"/>
    </source>
</evidence>
<evidence type="ECO:0000313" key="9">
    <source>
        <dbReference type="EMBL" id="KAK6512208.1"/>
    </source>
</evidence>
<comment type="subcellular location">
    <subcellularLocation>
        <location evidence="6">Nucleus</location>
    </subcellularLocation>
</comment>
<dbReference type="Pfam" id="PF00097">
    <property type="entry name" value="zf-C3HC4"/>
    <property type="match status" value="1"/>
</dbReference>
<dbReference type="InterPro" id="IPR038704">
    <property type="entry name" value="YEAST_sf"/>
</dbReference>
<dbReference type="Gene3D" id="2.60.40.1970">
    <property type="entry name" value="YEATS domain"/>
    <property type="match status" value="1"/>
</dbReference>
<protein>
    <recommendedName>
        <fullName evidence="11">RING-type domain-containing protein</fullName>
    </recommendedName>
</protein>
<feature type="domain" description="RING-type" evidence="7">
    <location>
        <begin position="25"/>
        <end position="86"/>
    </location>
</feature>
<dbReference type="InterPro" id="IPR018957">
    <property type="entry name" value="Znf_C3HC4_RING-type"/>
</dbReference>
<dbReference type="InterPro" id="IPR013083">
    <property type="entry name" value="Znf_RING/FYVE/PHD"/>
</dbReference>
<dbReference type="EMBL" id="JAVHJL010000001">
    <property type="protein sequence ID" value="KAK6512208.1"/>
    <property type="molecule type" value="Genomic_DNA"/>
</dbReference>
<evidence type="ECO:0000256" key="3">
    <source>
        <dbReference type="ARBA" id="ARBA00022833"/>
    </source>
</evidence>
<dbReference type="SMART" id="SM00184">
    <property type="entry name" value="RING"/>
    <property type="match status" value="1"/>
</dbReference>
<dbReference type="GO" id="GO:0005634">
    <property type="term" value="C:nucleus"/>
    <property type="evidence" value="ECO:0007669"/>
    <property type="project" value="UniProtKB-SubCell"/>
</dbReference>
<dbReference type="SUPFAM" id="SSF57850">
    <property type="entry name" value="RING/U-box"/>
    <property type="match status" value="1"/>
</dbReference>
<sequence length="269" mass="30634">MASNEDVNIDPAGEEVEVEDDDDLCPICRQLLHRPVVTECSHTLCELCMTEWADVSVTSQMTVVPLAERPEDFVAANIQAKCPMCRTMTSAKRSSEVEERVRRKYPGVYERREEEAVRDEAMKEVSVETLTVYIGNTVIPPGGEDERGLFDWEFFVKISDTSVVNEVEILLHETFKKPRLVRWKPPYAVRRLGWGTFIIRANVILKYGYSWISSDAEDTKYATKASLPLEWELCFDDGGSQARCQLKIKKESRLVRSSRRILESGSNSG</sequence>
<accession>A0AAV9WPI3</accession>
<evidence type="ECO:0000313" key="10">
    <source>
        <dbReference type="Proteomes" id="UP001370758"/>
    </source>
</evidence>
<keyword evidence="2 5" id="KW-0863">Zinc-finger</keyword>
<keyword evidence="3" id="KW-0862">Zinc</keyword>
<evidence type="ECO:0000256" key="2">
    <source>
        <dbReference type="ARBA" id="ARBA00022771"/>
    </source>
</evidence>
<proteinExistence type="predicted"/>
<dbReference type="InterPro" id="IPR055129">
    <property type="entry name" value="YEATS_dom"/>
</dbReference>
<evidence type="ECO:0000259" key="7">
    <source>
        <dbReference type="PROSITE" id="PS50089"/>
    </source>
</evidence>
<organism evidence="9 10">
    <name type="scientific">Arthrobotrys musiformis</name>
    <dbReference type="NCBI Taxonomy" id="47236"/>
    <lineage>
        <taxon>Eukaryota</taxon>
        <taxon>Fungi</taxon>
        <taxon>Dikarya</taxon>
        <taxon>Ascomycota</taxon>
        <taxon>Pezizomycotina</taxon>
        <taxon>Orbiliomycetes</taxon>
        <taxon>Orbiliales</taxon>
        <taxon>Orbiliaceae</taxon>
        <taxon>Arthrobotrys</taxon>
    </lineage>
</organism>
<dbReference type="InterPro" id="IPR001841">
    <property type="entry name" value="Znf_RING"/>
</dbReference>
<keyword evidence="10" id="KW-1185">Reference proteome</keyword>
<dbReference type="Gene3D" id="3.30.40.10">
    <property type="entry name" value="Zinc/RING finger domain, C3HC4 (zinc finger)"/>
    <property type="match status" value="1"/>
</dbReference>
<reference evidence="9 10" key="1">
    <citation type="submission" date="2023-08" db="EMBL/GenBank/DDBJ databases">
        <authorList>
            <person name="Palmer J.M."/>
        </authorList>
    </citation>
    <scope>NUCLEOTIDE SEQUENCE [LARGE SCALE GENOMIC DNA]</scope>
    <source>
        <strain evidence="9 10">TWF481</strain>
    </source>
</reference>
<dbReference type="AlphaFoldDB" id="A0AAV9WPI3"/>
<name>A0AAV9WPI3_9PEZI</name>
<evidence type="ECO:0000256" key="1">
    <source>
        <dbReference type="ARBA" id="ARBA00022723"/>
    </source>
</evidence>
<dbReference type="PROSITE" id="PS50089">
    <property type="entry name" value="ZF_RING_2"/>
    <property type="match status" value="1"/>
</dbReference>
<evidence type="ECO:0000256" key="5">
    <source>
        <dbReference type="PROSITE-ProRule" id="PRU00175"/>
    </source>
</evidence>
<comment type="caution">
    <text evidence="9">The sequence shown here is derived from an EMBL/GenBank/DDBJ whole genome shotgun (WGS) entry which is preliminary data.</text>
</comment>
<gene>
    <name evidence="9" type="ORF">TWF481_001099</name>
</gene>
<evidence type="ECO:0000256" key="6">
    <source>
        <dbReference type="PROSITE-ProRule" id="PRU00376"/>
    </source>
</evidence>
<dbReference type="GO" id="GO:0008270">
    <property type="term" value="F:zinc ion binding"/>
    <property type="evidence" value="ECO:0007669"/>
    <property type="project" value="UniProtKB-KW"/>
</dbReference>
<keyword evidence="4 6" id="KW-0539">Nucleus</keyword>
<dbReference type="Proteomes" id="UP001370758">
    <property type="component" value="Unassembled WGS sequence"/>
</dbReference>
<feature type="domain" description="YEATS" evidence="8">
    <location>
        <begin position="115"/>
        <end position="269"/>
    </location>
</feature>
<keyword evidence="1" id="KW-0479">Metal-binding</keyword>
<dbReference type="Pfam" id="PF03366">
    <property type="entry name" value="YEATS"/>
    <property type="match status" value="1"/>
</dbReference>
<dbReference type="PROSITE" id="PS00518">
    <property type="entry name" value="ZF_RING_1"/>
    <property type="match status" value="1"/>
</dbReference>
<evidence type="ECO:0008006" key="11">
    <source>
        <dbReference type="Google" id="ProtNLM"/>
    </source>
</evidence>
<dbReference type="PROSITE" id="PS51037">
    <property type="entry name" value="YEATS"/>
    <property type="match status" value="1"/>
</dbReference>